<dbReference type="PANTHER" id="PTHR45947">
    <property type="entry name" value="SULFOQUINOVOSYL TRANSFERASE SQD2"/>
    <property type="match status" value="1"/>
</dbReference>
<name>A0A0R1ZWF5_9LACO</name>
<organism evidence="3 4">
    <name type="scientific">Lacticaseibacillus sharpeae JCM 1186 = DSM 20505</name>
    <dbReference type="NCBI Taxonomy" id="1291052"/>
    <lineage>
        <taxon>Bacteria</taxon>
        <taxon>Bacillati</taxon>
        <taxon>Bacillota</taxon>
        <taxon>Bacilli</taxon>
        <taxon>Lactobacillales</taxon>
        <taxon>Lactobacillaceae</taxon>
        <taxon>Lacticaseibacillus</taxon>
    </lineage>
</organism>
<dbReference type="Pfam" id="PF13439">
    <property type="entry name" value="Glyco_transf_4"/>
    <property type="match status" value="1"/>
</dbReference>
<dbReference type="Pfam" id="PF00534">
    <property type="entry name" value="Glycos_transf_1"/>
    <property type="match status" value="1"/>
</dbReference>
<proteinExistence type="predicted"/>
<comment type="caution">
    <text evidence="3">The sequence shown here is derived from an EMBL/GenBank/DDBJ whole genome shotgun (WGS) entry which is preliminary data.</text>
</comment>
<dbReference type="Proteomes" id="UP000051679">
    <property type="component" value="Unassembled WGS sequence"/>
</dbReference>
<reference evidence="3 4" key="1">
    <citation type="journal article" date="2015" name="Genome Announc.">
        <title>Expanding the biotechnology potential of lactobacilli through comparative genomics of 213 strains and associated genera.</title>
        <authorList>
            <person name="Sun Z."/>
            <person name="Harris H.M."/>
            <person name="McCann A."/>
            <person name="Guo C."/>
            <person name="Argimon S."/>
            <person name="Zhang W."/>
            <person name="Yang X."/>
            <person name="Jeffery I.B."/>
            <person name="Cooney J.C."/>
            <person name="Kagawa T.F."/>
            <person name="Liu W."/>
            <person name="Song Y."/>
            <person name="Salvetti E."/>
            <person name="Wrobel A."/>
            <person name="Rasinkangas P."/>
            <person name="Parkhill J."/>
            <person name="Rea M.C."/>
            <person name="O'Sullivan O."/>
            <person name="Ritari J."/>
            <person name="Douillard F.P."/>
            <person name="Paul Ross R."/>
            <person name="Yang R."/>
            <person name="Briner A.E."/>
            <person name="Felis G.E."/>
            <person name="de Vos W.M."/>
            <person name="Barrangou R."/>
            <person name="Klaenhammer T.R."/>
            <person name="Caufield P.W."/>
            <person name="Cui Y."/>
            <person name="Zhang H."/>
            <person name="O'Toole P.W."/>
        </authorList>
    </citation>
    <scope>NUCLEOTIDE SEQUENCE [LARGE SCALE GENOMIC DNA]</scope>
    <source>
        <strain evidence="3 4">DSM 20505</strain>
    </source>
</reference>
<dbReference type="PANTHER" id="PTHR45947:SF3">
    <property type="entry name" value="SULFOQUINOVOSYL TRANSFERASE SQD2"/>
    <property type="match status" value="1"/>
</dbReference>
<dbReference type="GO" id="GO:0016758">
    <property type="term" value="F:hexosyltransferase activity"/>
    <property type="evidence" value="ECO:0007669"/>
    <property type="project" value="TreeGrafter"/>
</dbReference>
<dbReference type="InterPro" id="IPR001296">
    <property type="entry name" value="Glyco_trans_1"/>
</dbReference>
<dbReference type="STRING" id="1291052.FC18_GL001646"/>
<dbReference type="SUPFAM" id="SSF53756">
    <property type="entry name" value="UDP-Glycosyltransferase/glycogen phosphorylase"/>
    <property type="match status" value="1"/>
</dbReference>
<evidence type="ECO:0000259" key="1">
    <source>
        <dbReference type="Pfam" id="PF00534"/>
    </source>
</evidence>
<dbReference type="InterPro" id="IPR028098">
    <property type="entry name" value="Glyco_trans_4-like_N"/>
</dbReference>
<keyword evidence="3" id="KW-0808">Transferase</keyword>
<evidence type="ECO:0000313" key="3">
    <source>
        <dbReference type="EMBL" id="KRM55196.1"/>
    </source>
</evidence>
<accession>A0A0R1ZWF5</accession>
<keyword evidence="4" id="KW-1185">Reference proteome</keyword>
<feature type="domain" description="Glycosyltransferase subfamily 4-like N-terminal" evidence="2">
    <location>
        <begin position="3"/>
        <end position="159"/>
    </location>
</feature>
<evidence type="ECO:0000259" key="2">
    <source>
        <dbReference type="Pfam" id="PF13439"/>
    </source>
</evidence>
<gene>
    <name evidence="3" type="ORF">FC18_GL001646</name>
</gene>
<dbReference type="EMBL" id="AYYO01000030">
    <property type="protein sequence ID" value="KRM55196.1"/>
    <property type="molecule type" value="Genomic_DNA"/>
</dbReference>
<dbReference type="InterPro" id="IPR050194">
    <property type="entry name" value="Glycosyltransferase_grp1"/>
</dbReference>
<dbReference type="PATRIC" id="fig|1291052.5.peg.1675"/>
<feature type="domain" description="Glycosyl transferase family 1" evidence="1">
    <location>
        <begin position="171"/>
        <end position="287"/>
    </location>
</feature>
<protein>
    <submittedName>
        <fullName evidence="3">Glycosyltransferase</fullName>
    </submittedName>
</protein>
<sequence length="384" mass="43253">MKDQLEARGHSVYIFTTTDPHVPEDAVEPNIFRFGSVAFVSFKDRRIAVRGLFHALQVAKDLKLDIVHTQTEFSIGFIGKFVARNMHIPTVHTYHTMYEDYLHYVLNGHLLRPYHVRQMTRAFVHNDAGVVAPSDRVLEKLASYGVTAPIRVIPTGIELNAYANHSNRDVRAELGLTDVPVLISLSRVAFEKRIDRVIDAMPRILKQVPDAVLLVVGDGPARESLEEQAESLELTDHIRFIGEVDHDEVPLYYRAADIFMSASDSEAQGLTYLEAMAAGTKVLALAGDYTNALLDDPTIGRTFTRTTEMAQLAVEYLTHADEYSDATAREAKLDAISADRFGDRIVKFYEDAQVYYDETLEEKLSSRSFAKTLRLQSVWGKEEE</sequence>
<evidence type="ECO:0000313" key="4">
    <source>
        <dbReference type="Proteomes" id="UP000051679"/>
    </source>
</evidence>
<dbReference type="Gene3D" id="3.40.50.2000">
    <property type="entry name" value="Glycogen Phosphorylase B"/>
    <property type="match status" value="2"/>
</dbReference>
<dbReference type="AlphaFoldDB" id="A0A0R1ZWF5"/>